<organism evidence="6">
    <name type="scientific">Trepomonas sp. PC1</name>
    <dbReference type="NCBI Taxonomy" id="1076344"/>
    <lineage>
        <taxon>Eukaryota</taxon>
        <taxon>Metamonada</taxon>
        <taxon>Diplomonadida</taxon>
        <taxon>Hexamitidae</taxon>
        <taxon>Hexamitinae</taxon>
        <taxon>Trepomonas</taxon>
    </lineage>
</organism>
<dbReference type="GO" id="GO:0000724">
    <property type="term" value="P:double-strand break repair via homologous recombination"/>
    <property type="evidence" value="ECO:0007669"/>
    <property type="project" value="TreeGrafter"/>
</dbReference>
<dbReference type="InterPro" id="IPR007232">
    <property type="entry name" value="Rad52_Rad59_Rad22"/>
</dbReference>
<feature type="region of interest" description="Disordered" evidence="5">
    <location>
        <begin position="205"/>
        <end position="232"/>
    </location>
</feature>
<gene>
    <name evidence="6" type="ORF">TPC1_16936</name>
</gene>
<evidence type="ECO:0000256" key="5">
    <source>
        <dbReference type="SAM" id="MobiDB-lite"/>
    </source>
</evidence>
<evidence type="ECO:0000256" key="1">
    <source>
        <dbReference type="ARBA" id="ARBA00006638"/>
    </source>
</evidence>
<keyword evidence="2" id="KW-0227">DNA damage</keyword>
<dbReference type="Pfam" id="PF04098">
    <property type="entry name" value="Rad52_Rad22"/>
    <property type="match status" value="1"/>
</dbReference>
<dbReference type="Gene3D" id="3.30.390.80">
    <property type="entry name" value="DNA repair protein Rad52/59/22"/>
    <property type="match status" value="1"/>
</dbReference>
<feature type="non-terminal residue" evidence="6">
    <location>
        <position position="232"/>
    </location>
</feature>
<dbReference type="InterPro" id="IPR042525">
    <property type="entry name" value="Rad52_Rad59_Rad22_sf"/>
</dbReference>
<dbReference type="InterPro" id="IPR041247">
    <property type="entry name" value="Rad52_fam"/>
</dbReference>
<dbReference type="GO" id="GO:0045002">
    <property type="term" value="P:double-strand break repair via single-strand annealing"/>
    <property type="evidence" value="ECO:0007669"/>
    <property type="project" value="TreeGrafter"/>
</dbReference>
<evidence type="ECO:0000256" key="2">
    <source>
        <dbReference type="ARBA" id="ARBA00022763"/>
    </source>
</evidence>
<accession>A0A146K763</accession>
<sequence>KFGQRKFSKTQLTHIVDQLFKLDDKHVSSRPGAKSTQYKYLEIDKAINLANNVFSFKGWSSEVKFIRQDALDFEFGCYSVTFTACVRVTLQCGSFREDLGSATSKNSSKGDAIENAQKSAVSDALKRALRQFGEGVGLSAGYKQQSDCDKVFDDDENDLIVGLSNIFKSLNLNPGEAEKVDLVKPYTNLSESGIQTDLEVQKLEVKAERQSPTRIQQPKMVKLRPNKKQQSQ</sequence>
<comment type="similarity">
    <text evidence="1">Belongs to the RAD52 family.</text>
</comment>
<dbReference type="GO" id="GO:0005634">
    <property type="term" value="C:nucleus"/>
    <property type="evidence" value="ECO:0007669"/>
    <property type="project" value="TreeGrafter"/>
</dbReference>
<dbReference type="FunFam" id="3.30.390.80:FF:000001">
    <property type="entry name" value="DNA repair protein RAD52 homolog"/>
    <property type="match status" value="1"/>
</dbReference>
<name>A0A146K763_9EUKA</name>
<dbReference type="SUPFAM" id="SSF54768">
    <property type="entry name" value="dsRNA-binding domain-like"/>
    <property type="match status" value="1"/>
</dbReference>
<keyword evidence="4" id="KW-0234">DNA repair</keyword>
<evidence type="ECO:0000313" key="6">
    <source>
        <dbReference type="EMBL" id="JAP91456.1"/>
    </source>
</evidence>
<keyword evidence="3" id="KW-0233">DNA recombination</keyword>
<dbReference type="GO" id="GO:0006312">
    <property type="term" value="P:mitotic recombination"/>
    <property type="evidence" value="ECO:0007669"/>
    <property type="project" value="TreeGrafter"/>
</dbReference>
<evidence type="ECO:0000256" key="4">
    <source>
        <dbReference type="ARBA" id="ARBA00023204"/>
    </source>
</evidence>
<evidence type="ECO:0000256" key="3">
    <source>
        <dbReference type="ARBA" id="ARBA00023172"/>
    </source>
</evidence>
<protein>
    <submittedName>
        <fullName evidence="6">DNA repair and recombination protein Rad22</fullName>
    </submittedName>
</protein>
<dbReference type="PANTHER" id="PTHR12132:SF1">
    <property type="entry name" value="DNA REPAIR PROTEIN RAD52 HOMOLOG"/>
    <property type="match status" value="1"/>
</dbReference>
<dbReference type="EMBL" id="GDID01005150">
    <property type="protein sequence ID" value="JAP91456.1"/>
    <property type="molecule type" value="Transcribed_RNA"/>
</dbReference>
<dbReference type="PANTHER" id="PTHR12132">
    <property type="entry name" value="DNA REPAIR AND RECOMBINATION PROTEIN RAD52, RAD59"/>
    <property type="match status" value="1"/>
</dbReference>
<reference evidence="6" key="1">
    <citation type="submission" date="2015-07" db="EMBL/GenBank/DDBJ databases">
        <title>Adaptation to a free-living lifestyle via gene acquisitions in the diplomonad Trepomonas sp. PC1.</title>
        <authorList>
            <person name="Xu F."/>
            <person name="Jerlstrom-Hultqvist J."/>
            <person name="Kolisko M."/>
            <person name="Simpson A.G.B."/>
            <person name="Roger A.J."/>
            <person name="Svard S.G."/>
            <person name="Andersson J.O."/>
        </authorList>
    </citation>
    <scope>NUCLEOTIDE SEQUENCE</scope>
    <source>
        <strain evidence="6">PC1</strain>
    </source>
</reference>
<feature type="non-terminal residue" evidence="6">
    <location>
        <position position="1"/>
    </location>
</feature>
<feature type="compositionally biased region" description="Basic residues" evidence="5">
    <location>
        <begin position="221"/>
        <end position="232"/>
    </location>
</feature>
<proteinExistence type="inferred from homology"/>
<dbReference type="AlphaFoldDB" id="A0A146K763"/>